<reference evidence="2" key="2">
    <citation type="journal article" date="2019" name="MicrobiologyOpen">
        <title>High-quality draft genome sequence of Gaiella occulta isolated from a 150 meter deep mineral water borehole and comparison with the genome sequences of other deep-branching lineages of the phylum Actinobacteria.</title>
        <authorList>
            <person name="Severino R."/>
            <person name="Froufe H.J.C."/>
            <person name="Barroso C."/>
            <person name="Albuquerque L."/>
            <person name="Lobo-da-Cunha A."/>
            <person name="da Costa M.S."/>
            <person name="Egas C."/>
        </authorList>
    </citation>
    <scope>NUCLEOTIDE SEQUENCE [LARGE SCALE GENOMIC DNA]</scope>
    <source>
        <strain evidence="2">F2-233</strain>
    </source>
</reference>
<gene>
    <name evidence="1" type="ORF">Gocc_1875</name>
</gene>
<protein>
    <submittedName>
        <fullName evidence="1">Methyltransferase domain</fullName>
    </submittedName>
</protein>
<reference evidence="1 2" key="1">
    <citation type="submission" date="2018-07" db="EMBL/GenBank/DDBJ databases">
        <title>High-quality-draft genome sequence of Gaiella occulta.</title>
        <authorList>
            <person name="Severino R."/>
            <person name="Froufe H.J.C."/>
            <person name="Rainey F.A."/>
            <person name="Barroso C."/>
            <person name="Albuquerque L."/>
            <person name="Lobo-Da-Cunha A."/>
            <person name="Da Costa M.S."/>
            <person name="Egas C."/>
        </authorList>
    </citation>
    <scope>NUCLEOTIDE SEQUENCE [LARGE SCALE GENOMIC DNA]</scope>
    <source>
        <strain evidence="1 2">F2-233</strain>
    </source>
</reference>
<evidence type="ECO:0000313" key="1">
    <source>
        <dbReference type="EMBL" id="RDI74299.1"/>
    </source>
</evidence>
<dbReference type="GO" id="GO:0008168">
    <property type="term" value="F:methyltransferase activity"/>
    <property type="evidence" value="ECO:0007669"/>
    <property type="project" value="UniProtKB-KW"/>
</dbReference>
<dbReference type="GO" id="GO:0032259">
    <property type="term" value="P:methylation"/>
    <property type="evidence" value="ECO:0007669"/>
    <property type="project" value="UniProtKB-KW"/>
</dbReference>
<dbReference type="Proteomes" id="UP000254134">
    <property type="component" value="Unassembled WGS sequence"/>
</dbReference>
<dbReference type="AlphaFoldDB" id="A0A7M2YXJ3"/>
<accession>A0A7M2YXJ3</accession>
<evidence type="ECO:0000313" key="2">
    <source>
        <dbReference type="Proteomes" id="UP000254134"/>
    </source>
</evidence>
<dbReference type="CDD" id="cd02440">
    <property type="entry name" value="AdoMet_MTases"/>
    <property type="match status" value="1"/>
</dbReference>
<proteinExistence type="predicted"/>
<name>A0A7M2YXJ3_9ACTN</name>
<keyword evidence="2" id="KW-1185">Reference proteome</keyword>
<dbReference type="Gene3D" id="3.40.50.150">
    <property type="entry name" value="Vaccinia Virus protein VP39"/>
    <property type="match status" value="1"/>
</dbReference>
<organism evidence="1 2">
    <name type="scientific">Gaiella occulta</name>
    <dbReference type="NCBI Taxonomy" id="1002870"/>
    <lineage>
        <taxon>Bacteria</taxon>
        <taxon>Bacillati</taxon>
        <taxon>Actinomycetota</taxon>
        <taxon>Thermoleophilia</taxon>
        <taxon>Gaiellales</taxon>
        <taxon>Gaiellaceae</taxon>
        <taxon>Gaiella</taxon>
    </lineage>
</organism>
<dbReference type="SUPFAM" id="SSF53335">
    <property type="entry name" value="S-adenosyl-L-methionine-dependent methyltransferases"/>
    <property type="match status" value="1"/>
</dbReference>
<keyword evidence="1" id="KW-0489">Methyltransferase</keyword>
<dbReference type="InterPro" id="IPR029063">
    <property type="entry name" value="SAM-dependent_MTases_sf"/>
</dbReference>
<keyword evidence="1" id="KW-0808">Transferase</keyword>
<comment type="caution">
    <text evidence="1">The sequence shown here is derived from an EMBL/GenBank/DDBJ whole genome shotgun (WGS) entry which is preliminary data.</text>
</comment>
<dbReference type="PANTHER" id="PTHR43861">
    <property type="entry name" value="TRANS-ACONITATE 2-METHYLTRANSFERASE-RELATED"/>
    <property type="match status" value="1"/>
</dbReference>
<dbReference type="Pfam" id="PF13489">
    <property type="entry name" value="Methyltransf_23"/>
    <property type="match status" value="1"/>
</dbReference>
<dbReference type="EMBL" id="QQZY01000004">
    <property type="protein sequence ID" value="RDI74299.1"/>
    <property type="molecule type" value="Genomic_DNA"/>
</dbReference>
<sequence length="226" mass="24824">MVCAVTRHPSEPWAGGYYGQSRPELVALLPRPLGRVLDVGCGEGRVAAGLRAAGASWITGVEIHAPSAERAARSLDEVFVGRLEEHIGGFDGVFDTILLYDVLEHLPDPASALVALRGVAAPGARVHVSLPNARHWSLVRDLALRGTFGYTDAGHRDRTHLRWFTRRDIVSLLEQCGWHVERVDHLPLRRVSALASRLTSGLTAEFLVYQWFLLARSRESAPEGAR</sequence>